<gene>
    <name evidence="1" type="ORF">CCAP1982_LOCUS3742</name>
</gene>
<dbReference type="AlphaFoldDB" id="A0A811U846"/>
<protein>
    <submittedName>
        <fullName evidence="1">(Mediterranean fruit fly) hypothetical protein</fullName>
    </submittedName>
</protein>
<dbReference type="EMBL" id="CAJHJT010000001">
    <property type="protein sequence ID" value="CAD6995011.1"/>
    <property type="molecule type" value="Genomic_DNA"/>
</dbReference>
<proteinExistence type="predicted"/>
<dbReference type="Proteomes" id="UP000606786">
    <property type="component" value="Unassembled WGS sequence"/>
</dbReference>
<name>A0A811U846_CERCA</name>
<organism evidence="1 2">
    <name type="scientific">Ceratitis capitata</name>
    <name type="common">Mediterranean fruit fly</name>
    <name type="synonym">Tephritis capitata</name>
    <dbReference type="NCBI Taxonomy" id="7213"/>
    <lineage>
        <taxon>Eukaryota</taxon>
        <taxon>Metazoa</taxon>
        <taxon>Ecdysozoa</taxon>
        <taxon>Arthropoda</taxon>
        <taxon>Hexapoda</taxon>
        <taxon>Insecta</taxon>
        <taxon>Pterygota</taxon>
        <taxon>Neoptera</taxon>
        <taxon>Endopterygota</taxon>
        <taxon>Diptera</taxon>
        <taxon>Brachycera</taxon>
        <taxon>Muscomorpha</taxon>
        <taxon>Tephritoidea</taxon>
        <taxon>Tephritidae</taxon>
        <taxon>Ceratitis</taxon>
        <taxon>Ceratitis</taxon>
    </lineage>
</organism>
<sequence>SPPAHPHMHFSVQAVTSVPVRSVGNVNAPSRVQSENALEFFDLFATSAPSLCMQHATTPPRSDAALRIPQNECKDAPFKLP</sequence>
<feature type="non-terminal residue" evidence="1">
    <location>
        <position position="1"/>
    </location>
</feature>
<comment type="caution">
    <text evidence="1">The sequence shown here is derived from an EMBL/GenBank/DDBJ whole genome shotgun (WGS) entry which is preliminary data.</text>
</comment>
<evidence type="ECO:0000313" key="1">
    <source>
        <dbReference type="EMBL" id="CAD6995011.1"/>
    </source>
</evidence>
<accession>A0A811U846</accession>
<keyword evidence="2" id="KW-1185">Reference proteome</keyword>
<reference evidence="1" key="1">
    <citation type="submission" date="2020-11" db="EMBL/GenBank/DDBJ databases">
        <authorList>
            <person name="Whitehead M."/>
        </authorList>
    </citation>
    <scope>NUCLEOTIDE SEQUENCE</scope>
    <source>
        <strain evidence="1">EGII</strain>
    </source>
</reference>
<evidence type="ECO:0000313" key="2">
    <source>
        <dbReference type="Proteomes" id="UP000606786"/>
    </source>
</evidence>